<dbReference type="Proteomes" id="UP001597041">
    <property type="component" value="Unassembled WGS sequence"/>
</dbReference>
<keyword evidence="1" id="KW-0472">Membrane</keyword>
<proteinExistence type="predicted"/>
<dbReference type="RefSeq" id="WP_379594189.1">
    <property type="nucleotide sequence ID" value="NZ_JBHTKK010000033.1"/>
</dbReference>
<name>A0ABW3NJI8_9BACI</name>
<evidence type="ECO:0000313" key="2">
    <source>
        <dbReference type="EMBL" id="MFD1067987.1"/>
    </source>
</evidence>
<keyword evidence="1" id="KW-1133">Transmembrane helix</keyword>
<evidence type="ECO:0000313" key="3">
    <source>
        <dbReference type="Proteomes" id="UP001597041"/>
    </source>
</evidence>
<organism evidence="2 3">
    <name type="scientific">Oceanobacillus locisalsi</name>
    <dbReference type="NCBI Taxonomy" id="546107"/>
    <lineage>
        <taxon>Bacteria</taxon>
        <taxon>Bacillati</taxon>
        <taxon>Bacillota</taxon>
        <taxon>Bacilli</taxon>
        <taxon>Bacillales</taxon>
        <taxon>Bacillaceae</taxon>
        <taxon>Oceanobacillus</taxon>
    </lineage>
</organism>
<sequence length="83" mass="9444">MEIEISGLGFGFVALAIGIASMGYFIGKGLQNFSRPEASKEYHIFIKEDDLEFYVNLDKEELADMVDNKYYLAAIIYCSSYCY</sequence>
<keyword evidence="3" id="KW-1185">Reference proteome</keyword>
<evidence type="ECO:0000256" key="1">
    <source>
        <dbReference type="SAM" id="Phobius"/>
    </source>
</evidence>
<reference evidence="3" key="1">
    <citation type="journal article" date="2019" name="Int. J. Syst. Evol. Microbiol.">
        <title>The Global Catalogue of Microorganisms (GCM) 10K type strain sequencing project: providing services to taxonomists for standard genome sequencing and annotation.</title>
        <authorList>
            <consortium name="The Broad Institute Genomics Platform"/>
            <consortium name="The Broad Institute Genome Sequencing Center for Infectious Disease"/>
            <person name="Wu L."/>
            <person name="Ma J."/>
        </authorList>
    </citation>
    <scope>NUCLEOTIDE SEQUENCE [LARGE SCALE GENOMIC DNA]</scope>
    <source>
        <strain evidence="3">CCUG 56608</strain>
    </source>
</reference>
<keyword evidence="1" id="KW-0812">Transmembrane</keyword>
<dbReference type="EMBL" id="JBHTKK010000033">
    <property type="protein sequence ID" value="MFD1067987.1"/>
    <property type="molecule type" value="Genomic_DNA"/>
</dbReference>
<feature type="transmembrane region" description="Helical" evidence="1">
    <location>
        <begin position="6"/>
        <end position="26"/>
    </location>
</feature>
<protein>
    <submittedName>
        <fullName evidence="2">Uncharacterized protein</fullName>
    </submittedName>
</protein>
<gene>
    <name evidence="2" type="ORF">ACFQ19_18480</name>
</gene>
<comment type="caution">
    <text evidence="2">The sequence shown here is derived from an EMBL/GenBank/DDBJ whole genome shotgun (WGS) entry which is preliminary data.</text>
</comment>
<accession>A0ABW3NJI8</accession>